<evidence type="ECO:0000313" key="15">
    <source>
        <dbReference type="Proteomes" id="UP000285430"/>
    </source>
</evidence>
<dbReference type="PROSITE" id="PS51892">
    <property type="entry name" value="SUBTILASE"/>
    <property type="match status" value="1"/>
</dbReference>
<dbReference type="GO" id="GO:0008240">
    <property type="term" value="F:tripeptidyl-peptidase activity"/>
    <property type="evidence" value="ECO:0007669"/>
    <property type="project" value="UniProtKB-EC"/>
</dbReference>
<evidence type="ECO:0000313" key="16">
    <source>
        <dbReference type="Proteomes" id="UP000285712"/>
    </source>
</evidence>
<comment type="catalytic activity">
    <reaction evidence="7">
        <text>Hydrolysis of proteins with broad specificity for peptide bonds, and a preference for a large uncharged residue in P1. Hydrolyzes peptide amides.</text>
        <dbReference type="EC" id="3.4.21.62"/>
    </reaction>
</comment>
<dbReference type="PRINTS" id="PR00723">
    <property type="entry name" value="SUBTILISIN"/>
</dbReference>
<keyword evidence="4 8" id="KW-0645">Protease</keyword>
<dbReference type="InterPro" id="IPR048384">
    <property type="entry name" value="TPPII_GBD"/>
</dbReference>
<keyword evidence="3" id="KW-0031">Aminopeptidase</keyword>
<dbReference type="Pfam" id="PF21223">
    <property type="entry name" value="TPPII_Ig-like-1"/>
    <property type="match status" value="1"/>
</dbReference>
<name>A0A418D916_APHAT</name>
<dbReference type="InterPro" id="IPR046939">
    <property type="entry name" value="TPPII_C_sf"/>
</dbReference>
<organism evidence="13 16">
    <name type="scientific">Aphanomyces astaci</name>
    <name type="common">Crayfish plague agent</name>
    <dbReference type="NCBI Taxonomy" id="112090"/>
    <lineage>
        <taxon>Eukaryota</taxon>
        <taxon>Sar</taxon>
        <taxon>Stramenopiles</taxon>
        <taxon>Oomycota</taxon>
        <taxon>Saprolegniomycetes</taxon>
        <taxon>Saprolegniales</taxon>
        <taxon>Verrucalvaceae</taxon>
        <taxon>Aphanomyces</taxon>
    </lineage>
</organism>
<dbReference type="InterPro" id="IPR046940">
    <property type="entry name" value="TPPII_Ig-like_sf"/>
</dbReference>
<dbReference type="Proteomes" id="UP000285430">
    <property type="component" value="Unassembled WGS sequence"/>
</dbReference>
<feature type="active site" description="Charge relay system" evidence="8">
    <location>
        <position position="446"/>
    </location>
</feature>
<feature type="domain" description="Tripeptidyl peptidase II second Ig-like" evidence="10">
    <location>
        <begin position="787"/>
        <end position="945"/>
    </location>
</feature>
<evidence type="ECO:0000259" key="9">
    <source>
        <dbReference type="Pfam" id="PF00082"/>
    </source>
</evidence>
<dbReference type="InterPro" id="IPR022229">
    <property type="entry name" value="TPPII_Ig-like-2"/>
</dbReference>
<feature type="active site" description="Charge relay system" evidence="8">
    <location>
        <position position="34"/>
    </location>
</feature>
<dbReference type="Proteomes" id="UP000285712">
    <property type="component" value="Unassembled WGS sequence"/>
</dbReference>
<dbReference type="EMBL" id="QUTH01003144">
    <property type="protein sequence ID" value="RHZ21417.1"/>
    <property type="molecule type" value="Genomic_DNA"/>
</dbReference>
<dbReference type="Pfam" id="PF21316">
    <property type="entry name" value="TPPII_GBD"/>
    <property type="match status" value="1"/>
</dbReference>
<protein>
    <recommendedName>
        <fullName evidence="17">Tripeptidyl-peptidase II</fullName>
    </recommendedName>
</protein>
<reference evidence="15 16" key="1">
    <citation type="submission" date="2018-08" db="EMBL/GenBank/DDBJ databases">
        <title>Aphanomyces genome sequencing and annotation.</title>
        <authorList>
            <person name="Minardi D."/>
            <person name="Oidtmann B."/>
            <person name="Van Der Giezen M."/>
            <person name="Studholme D.J."/>
        </authorList>
    </citation>
    <scope>NUCLEOTIDE SEQUENCE [LARGE SCALE GENOMIC DNA]</scope>
    <source>
        <strain evidence="14 15">Da</strain>
        <strain evidence="13 16">Sv</strain>
    </source>
</reference>
<proteinExistence type="inferred from homology"/>
<dbReference type="GO" id="GO:0004252">
    <property type="term" value="F:serine-type endopeptidase activity"/>
    <property type="evidence" value="ECO:0007669"/>
    <property type="project" value="UniProtKB-UniRule"/>
</dbReference>
<evidence type="ECO:0000256" key="3">
    <source>
        <dbReference type="ARBA" id="ARBA00022438"/>
    </source>
</evidence>
<feature type="domain" description="Tripeptidyl-peptidase II galactose-binding" evidence="12">
    <location>
        <begin position="660"/>
        <end position="748"/>
    </location>
</feature>
<dbReference type="Gene3D" id="3.40.50.200">
    <property type="entry name" value="Peptidase S8/S53 domain"/>
    <property type="match status" value="2"/>
</dbReference>
<dbReference type="GO" id="GO:0006508">
    <property type="term" value="P:proteolysis"/>
    <property type="evidence" value="ECO:0007669"/>
    <property type="project" value="UniProtKB-KW"/>
</dbReference>
<evidence type="ECO:0000256" key="8">
    <source>
        <dbReference type="PROSITE-ProRule" id="PRU01240"/>
    </source>
</evidence>
<evidence type="ECO:0000256" key="2">
    <source>
        <dbReference type="ARBA" id="ARBA00011073"/>
    </source>
</evidence>
<evidence type="ECO:0000256" key="7">
    <source>
        <dbReference type="ARBA" id="ARBA00023529"/>
    </source>
</evidence>
<dbReference type="Pfam" id="PF12580">
    <property type="entry name" value="TPPII"/>
    <property type="match status" value="1"/>
</dbReference>
<dbReference type="InterPro" id="IPR022398">
    <property type="entry name" value="Peptidase_S8_His-AS"/>
</dbReference>
<dbReference type="GO" id="GO:0004177">
    <property type="term" value="F:aminopeptidase activity"/>
    <property type="evidence" value="ECO:0007669"/>
    <property type="project" value="UniProtKB-KW"/>
</dbReference>
<evidence type="ECO:0008006" key="17">
    <source>
        <dbReference type="Google" id="ProtNLM"/>
    </source>
</evidence>
<dbReference type="AlphaFoldDB" id="A0A418D916"/>
<dbReference type="PROSITE" id="PS00138">
    <property type="entry name" value="SUBTILASE_SER"/>
    <property type="match status" value="1"/>
</dbReference>
<dbReference type="InterPro" id="IPR000209">
    <property type="entry name" value="Peptidase_S8/S53_dom"/>
</dbReference>
<dbReference type="PANTHER" id="PTHR43806">
    <property type="entry name" value="PEPTIDASE S8"/>
    <property type="match status" value="1"/>
</dbReference>
<keyword evidence="6 8" id="KW-0720">Serine protease</keyword>
<dbReference type="InterPro" id="IPR050131">
    <property type="entry name" value="Peptidase_S8_subtilisin-like"/>
</dbReference>
<dbReference type="InterPro" id="IPR023828">
    <property type="entry name" value="Peptidase_S8_Ser-AS"/>
</dbReference>
<comment type="catalytic activity">
    <reaction evidence="1">
        <text>Release of an N-terminal tripeptide from a polypeptide.</text>
        <dbReference type="EC" id="3.4.14.10"/>
    </reaction>
</comment>
<comment type="similarity">
    <text evidence="2 8">Belongs to the peptidase S8 family.</text>
</comment>
<feature type="domain" description="Tripeptidyl-peptidase II first Ig-like" evidence="11">
    <location>
        <begin position="536"/>
        <end position="643"/>
    </location>
</feature>
<evidence type="ECO:0000313" key="14">
    <source>
        <dbReference type="EMBL" id="RHZ21417.1"/>
    </source>
</evidence>
<dbReference type="InterPro" id="IPR015500">
    <property type="entry name" value="Peptidase_S8_subtilisin-rel"/>
</dbReference>
<dbReference type="PROSITE" id="PS00137">
    <property type="entry name" value="SUBTILASE_HIS"/>
    <property type="match status" value="1"/>
</dbReference>
<dbReference type="InterPro" id="IPR048383">
    <property type="entry name" value="TPPII_Ig-like-1"/>
</dbReference>
<dbReference type="InterPro" id="IPR036852">
    <property type="entry name" value="Peptidase_S8/S53_dom_sf"/>
</dbReference>
<gene>
    <name evidence="13" type="ORF">DYB35_003616</name>
    <name evidence="14" type="ORF">DYB37_000775</name>
</gene>
<dbReference type="VEuPathDB" id="FungiDB:H257_00736"/>
<feature type="active site" description="Charge relay system" evidence="8">
    <location>
        <position position="276"/>
    </location>
</feature>
<dbReference type="Gene3D" id="1.25.40.710">
    <property type="match status" value="1"/>
</dbReference>
<evidence type="ECO:0000256" key="6">
    <source>
        <dbReference type="ARBA" id="ARBA00022825"/>
    </source>
</evidence>
<keyword evidence="5 8" id="KW-0378">Hydrolase</keyword>
<evidence type="ECO:0000256" key="5">
    <source>
        <dbReference type="ARBA" id="ARBA00022801"/>
    </source>
</evidence>
<dbReference type="SUPFAM" id="SSF52743">
    <property type="entry name" value="Subtilisin-like"/>
    <property type="match status" value="1"/>
</dbReference>
<evidence type="ECO:0000259" key="10">
    <source>
        <dbReference type="Pfam" id="PF12580"/>
    </source>
</evidence>
<evidence type="ECO:0000256" key="4">
    <source>
        <dbReference type="ARBA" id="ARBA00022670"/>
    </source>
</evidence>
<evidence type="ECO:0000313" key="13">
    <source>
        <dbReference type="EMBL" id="RHY91143.1"/>
    </source>
</evidence>
<evidence type="ECO:0000256" key="1">
    <source>
        <dbReference type="ARBA" id="ARBA00001910"/>
    </source>
</evidence>
<dbReference type="EMBL" id="QUTG01003552">
    <property type="protein sequence ID" value="RHY91143.1"/>
    <property type="molecule type" value="Genomic_DNA"/>
</dbReference>
<accession>A0A418D916</accession>
<dbReference type="Pfam" id="PF00082">
    <property type="entry name" value="Peptidase_S8"/>
    <property type="match status" value="1"/>
</dbReference>
<dbReference type="PANTHER" id="PTHR43806:SF14">
    <property type="entry name" value="TRIPEPTIDYL-PEPTIDASE 2"/>
    <property type="match status" value="1"/>
</dbReference>
<comment type="caution">
    <text evidence="13">The sequence shown here is derived from an EMBL/GenBank/DDBJ whole genome shotgun (WGS) entry which is preliminary data.</text>
</comment>
<sequence>MEHTLVPKQETTASDFLKLYPQYDGRNVIVAIFDTGVDPGAPGLQWTPDGRPKIIDVVDATVCHPFRLPVVLTRLHMPRAQIWIGDVDMTTAIKAKDGKLKISPKTTWTLNPDWNAVNDSFRVGYKRGYEFYPQPLVARLKEAHKAEWVKLQRPFINATQRALAEWTRSHDPKTLCLADIDARNELLARLAVLEDSVKTFDDPGPVYDCVAFFDGSYWRAAVDATGTGDFSTANAMANFCVAQEFAKLSDESQLNYALNVYDNGDVLSIVCDAGSHGTHVAGIVAAYHAEDPVNNGVAPGAQIVSVKIGDSRLGATETGVGICRGILAVLQHKCDVVNMSFGEHAARPNYGRPIEMIQELVEKHGVMFVASVGNDGPALGSIKSPGAMMAAEYSMQERHEGGAYTWSSRGPAMDGDLGVNVFAPGGAITSVPQWTLTKKQLKNGTSMSAPNCTGCVALLLSGLKAVGIHTNPFQLRRALEHTAVKVPHVDPFVQGRGLVQVVPAFEYLKQYSNAASNSKPLYYDVRITRPGTTAFGRGVCLREPADVVGRSSVEVQVKISPVFHVDGPNADKLQLDMSIALIATRPWILAPPTLALFHDSRVFSAVVQLDQLSAGVAHFGEILGYDSHDRAKGPLFRVPVTVIKPTLVAVPETTLTPTVAPGDEFRAFLAVPAGATWVDVRVVSGTPFPSVRRHSTVVLHLMQYETYTRPNGTSLLKRFQLDASDSGYSIAVRPLSTIEVCVAPMWNTGGGALPLQVDVVFRSIQPDPSAVVVQGGEGSARVNLVALLAQENILPQARLTTWTQRFRPTEFAVSPCSERSTWPENRVVYQLVVTYKFTKGEEGKVVLRLPILNGRLYDAPFESQLVLAFDANKKLLGASDAVPKELTLPKGPIVRHEDYTLLGKLADMVLFADHNIKDIVVPVYDTSDGASLGSKPMASTSACKPDGFPLTYVVGPSEPKRKDVEVVASPPPADDTDDDEALRDYISTRVHKAVGKDAFDALWGKAIASYPAYAPLLKSKLHHVDHEKKRVQQLQQVVEAATAVETLMEPLLPAMTALYGVRQLPGTTPDKSKMDKDKAMLIDAWTRKARALGDLNKQVEFQKTVATLQQWANVADPKFLHVGLFDHLSKNQYGLALQWQDVDATERDKIMSPKKVK</sequence>
<feature type="domain" description="Peptidase S8/S53" evidence="9">
    <location>
        <begin position="25"/>
        <end position="489"/>
    </location>
</feature>
<dbReference type="Gene3D" id="2.60.40.3170">
    <property type="match status" value="1"/>
</dbReference>
<evidence type="ECO:0000259" key="11">
    <source>
        <dbReference type="Pfam" id="PF21223"/>
    </source>
</evidence>
<evidence type="ECO:0000259" key="12">
    <source>
        <dbReference type="Pfam" id="PF21316"/>
    </source>
</evidence>
<dbReference type="GO" id="GO:0005829">
    <property type="term" value="C:cytosol"/>
    <property type="evidence" value="ECO:0007669"/>
    <property type="project" value="TreeGrafter"/>
</dbReference>